<keyword evidence="3 9" id="KW-0963">Cytoplasm</keyword>
<keyword evidence="5 9" id="KW-0547">Nucleotide-binding</keyword>
<evidence type="ECO:0000256" key="10">
    <source>
        <dbReference type="RuleBase" id="RU003835"/>
    </source>
</evidence>
<keyword evidence="4 9" id="KW-0808">Transferase</keyword>
<dbReference type="PRINTS" id="PR00471">
    <property type="entry name" value="ACETATEKNASE"/>
</dbReference>
<proteinExistence type="inferred from homology"/>
<organism evidence="11 12">
    <name type="scientific">Candidatus Sediminicultor quintus</name>
    <dbReference type="NCBI Taxonomy" id="1797291"/>
    <lineage>
        <taxon>Bacteria</taxon>
        <taxon>Pseudomonadati</taxon>
        <taxon>Atribacterota</taxon>
        <taxon>Candidatus Phoenicimicrobiia</taxon>
        <taxon>Candidatus Pheonicimicrobiales</taxon>
        <taxon>Candidatus Phoenicimicrobiaceae</taxon>
        <taxon>Candidatus Sediminicultor</taxon>
    </lineage>
</organism>
<dbReference type="Gene3D" id="3.30.420.40">
    <property type="match status" value="2"/>
</dbReference>
<dbReference type="CDD" id="cd24011">
    <property type="entry name" value="ASKHA_NBD_BK"/>
    <property type="match status" value="1"/>
</dbReference>
<dbReference type="GO" id="GO:0047761">
    <property type="term" value="F:butyrate kinase activity"/>
    <property type="evidence" value="ECO:0007669"/>
    <property type="project" value="UniProtKB-UniRule"/>
</dbReference>
<dbReference type="InterPro" id="IPR011245">
    <property type="entry name" value="Butyrate_kin"/>
</dbReference>
<dbReference type="GO" id="GO:0008776">
    <property type="term" value="F:acetate kinase activity"/>
    <property type="evidence" value="ECO:0007669"/>
    <property type="project" value="TreeGrafter"/>
</dbReference>
<dbReference type="PANTHER" id="PTHR21060">
    <property type="entry name" value="ACETATE KINASE"/>
    <property type="match status" value="1"/>
</dbReference>
<evidence type="ECO:0000313" key="11">
    <source>
        <dbReference type="EMBL" id="OGD17093.1"/>
    </source>
</evidence>
<evidence type="ECO:0000256" key="2">
    <source>
        <dbReference type="ARBA" id="ARBA00008748"/>
    </source>
</evidence>
<dbReference type="InterPro" id="IPR000890">
    <property type="entry name" value="Aliphatic_acid_kin_short-chain"/>
</dbReference>
<keyword evidence="6 9" id="KW-0418">Kinase</keyword>
<dbReference type="HAMAP" id="MF_00542">
    <property type="entry name" value="Butyrate_kinase"/>
    <property type="match status" value="1"/>
</dbReference>
<dbReference type="PANTHER" id="PTHR21060:SF3">
    <property type="entry name" value="BUTYRATE KINASE 2-RELATED"/>
    <property type="match status" value="1"/>
</dbReference>
<evidence type="ECO:0000256" key="6">
    <source>
        <dbReference type="ARBA" id="ARBA00022777"/>
    </source>
</evidence>
<dbReference type="PROSITE" id="PS01075">
    <property type="entry name" value="ACETATE_KINASE_1"/>
    <property type="match status" value="1"/>
</dbReference>
<evidence type="ECO:0000256" key="1">
    <source>
        <dbReference type="ARBA" id="ARBA00004496"/>
    </source>
</evidence>
<dbReference type="Proteomes" id="UP000177701">
    <property type="component" value="Unassembled WGS sequence"/>
</dbReference>
<dbReference type="AlphaFoldDB" id="A0A1F5AF20"/>
<protein>
    <recommendedName>
        <fullName evidence="9">Probable butyrate kinase</fullName>
        <shortName evidence="9">BK</shortName>
        <ecNumber evidence="9">2.7.2.7</ecNumber>
    </recommendedName>
    <alternativeName>
        <fullName evidence="9">Branched-chain carboxylic acid kinase</fullName>
    </alternativeName>
</protein>
<evidence type="ECO:0000313" key="12">
    <source>
        <dbReference type="Proteomes" id="UP000177701"/>
    </source>
</evidence>
<dbReference type="InterPro" id="IPR043129">
    <property type="entry name" value="ATPase_NBD"/>
</dbReference>
<evidence type="ECO:0000256" key="9">
    <source>
        <dbReference type="HAMAP-Rule" id="MF_00542"/>
    </source>
</evidence>
<dbReference type="InterPro" id="IPR023865">
    <property type="entry name" value="Aliphatic_acid_kinase_CS"/>
</dbReference>
<comment type="caution">
    <text evidence="11">The sequence shown here is derived from an EMBL/GenBank/DDBJ whole genome shotgun (WGS) entry which is preliminary data.</text>
</comment>
<dbReference type="SUPFAM" id="SSF53067">
    <property type="entry name" value="Actin-like ATPase domain"/>
    <property type="match status" value="2"/>
</dbReference>
<dbReference type="NCBIfam" id="TIGR02707">
    <property type="entry name" value="butyr_kinase"/>
    <property type="match status" value="1"/>
</dbReference>
<keyword evidence="7 9" id="KW-0067">ATP-binding</keyword>
<dbReference type="Pfam" id="PF00871">
    <property type="entry name" value="Acetate_kinase"/>
    <property type="match status" value="1"/>
</dbReference>
<evidence type="ECO:0000256" key="5">
    <source>
        <dbReference type="ARBA" id="ARBA00022741"/>
    </source>
</evidence>
<comment type="subcellular location">
    <subcellularLocation>
        <location evidence="1 9">Cytoplasm</location>
    </subcellularLocation>
</comment>
<dbReference type="EC" id="2.7.2.7" evidence="9"/>
<gene>
    <name evidence="9" type="primary">buk</name>
    <name evidence="11" type="ORF">A2V47_06425</name>
</gene>
<dbReference type="PIRSF" id="PIRSF036458">
    <property type="entry name" value="Butyrate_kin"/>
    <property type="match status" value="1"/>
</dbReference>
<dbReference type="EMBL" id="MEYH01000018">
    <property type="protein sequence ID" value="OGD17093.1"/>
    <property type="molecule type" value="Genomic_DNA"/>
</dbReference>
<dbReference type="NCBIfam" id="NF002834">
    <property type="entry name" value="PRK03011.1-5"/>
    <property type="match status" value="1"/>
</dbReference>
<reference evidence="11 12" key="1">
    <citation type="journal article" date="2016" name="Nat. Commun.">
        <title>Thousands of microbial genomes shed light on interconnected biogeochemical processes in an aquifer system.</title>
        <authorList>
            <person name="Anantharaman K."/>
            <person name="Brown C.T."/>
            <person name="Hug L.A."/>
            <person name="Sharon I."/>
            <person name="Castelle C.J."/>
            <person name="Probst A.J."/>
            <person name="Thomas B.C."/>
            <person name="Singh A."/>
            <person name="Wilkins M.J."/>
            <person name="Karaoz U."/>
            <person name="Brodie E.L."/>
            <person name="Williams K.H."/>
            <person name="Hubbard S.S."/>
            <person name="Banfield J.F."/>
        </authorList>
    </citation>
    <scope>NUCLEOTIDE SEQUENCE [LARGE SCALE GENOMIC DNA]</scope>
</reference>
<evidence type="ECO:0000256" key="7">
    <source>
        <dbReference type="ARBA" id="ARBA00022840"/>
    </source>
</evidence>
<comment type="similarity">
    <text evidence="2 9 10">Belongs to the acetokinase family.</text>
</comment>
<dbReference type="GO" id="GO:0005524">
    <property type="term" value="F:ATP binding"/>
    <property type="evidence" value="ECO:0007669"/>
    <property type="project" value="UniProtKB-KW"/>
</dbReference>
<evidence type="ECO:0000256" key="3">
    <source>
        <dbReference type="ARBA" id="ARBA00022490"/>
    </source>
</evidence>
<name>A0A1F5AF20_9BACT</name>
<sequence>MKENILVINPGSTSTKVAIFNQKGKELFNEIISHSTEELSQFKSLLEQGPVRKKIILDTLKKKNIDSNSLRAIIGRGGVLKPLEAGIYEVNNKLINDLKNAPIEHASNLGGIIAQEIAEEIDVPAYIADPVSVDEFTAIARISGLKGIERKSLLHTLNIRANAFRYAKEQGKKFEELNLIVAHLGGGISIAPIEKGKIIDVNNANDGGPFSPERTGSLPNKALIHLCYSGEYSEKELYKLITYQGGLVSYLGTNDVREVMKKIEQGDKFAELIFEGMCYQIAKEIGAMAAVLKGKVEAIILTGGIAHNDILVNKIKDRTGWIAPVVVYPGEEEMKALAQAVIRVIDGAEKVKTYS</sequence>
<dbReference type="GO" id="GO:0005737">
    <property type="term" value="C:cytoplasm"/>
    <property type="evidence" value="ECO:0007669"/>
    <property type="project" value="UniProtKB-SubCell"/>
</dbReference>
<evidence type="ECO:0000256" key="4">
    <source>
        <dbReference type="ARBA" id="ARBA00022679"/>
    </source>
</evidence>
<comment type="catalytic activity">
    <reaction evidence="8 9">
        <text>butanoate + ATP = butanoyl phosphate + ADP</text>
        <dbReference type="Rhea" id="RHEA:13585"/>
        <dbReference type="ChEBI" id="CHEBI:17968"/>
        <dbReference type="ChEBI" id="CHEBI:30616"/>
        <dbReference type="ChEBI" id="CHEBI:58079"/>
        <dbReference type="ChEBI" id="CHEBI:456216"/>
        <dbReference type="EC" id="2.7.2.7"/>
    </reaction>
</comment>
<accession>A0A1F5AF20</accession>
<dbReference type="GO" id="GO:0006083">
    <property type="term" value="P:acetate metabolic process"/>
    <property type="evidence" value="ECO:0007669"/>
    <property type="project" value="TreeGrafter"/>
</dbReference>
<dbReference type="STRING" id="1797291.A2V47_06425"/>
<evidence type="ECO:0000256" key="8">
    <source>
        <dbReference type="ARBA" id="ARBA00048596"/>
    </source>
</evidence>